<reference evidence="6" key="1">
    <citation type="submission" date="2017-06" db="EMBL/GenBank/DDBJ databases">
        <title>Genome sequencing of pathogenic and non-pathogenic strains within Bisgaard taxon 40.</title>
        <authorList>
            <person name="Ladner J.T."/>
            <person name="Lovett S.P."/>
            <person name="Koroleva G."/>
            <person name="Lorch J.M."/>
        </authorList>
    </citation>
    <scope>NUCLEOTIDE SEQUENCE</scope>
    <source>
        <strain evidence="6">27576-1-I1</strain>
    </source>
</reference>
<keyword evidence="2" id="KW-1003">Cell membrane</keyword>
<keyword evidence="5" id="KW-0472">Membrane</keyword>
<dbReference type="NCBIfam" id="TIGR00360">
    <property type="entry name" value="ComEC_N-term"/>
    <property type="match status" value="1"/>
</dbReference>
<dbReference type="InterPro" id="IPR036866">
    <property type="entry name" value="RibonucZ/Hydroxyglut_hydro"/>
</dbReference>
<protein>
    <submittedName>
        <fullName evidence="6">DNA internalization-related competence protein ComEC/Rec2</fullName>
    </submittedName>
</protein>
<dbReference type="InterPro" id="IPR025405">
    <property type="entry name" value="DUF4131"/>
</dbReference>
<proteinExistence type="predicted"/>
<name>A0A8D4IWC0_9PAST</name>
<keyword evidence="4" id="KW-1133">Transmembrane helix</keyword>
<evidence type="ECO:0000313" key="7">
    <source>
        <dbReference type="Proteomes" id="UP000955338"/>
    </source>
</evidence>
<comment type="subcellular location">
    <subcellularLocation>
        <location evidence="1">Cell membrane</location>
        <topology evidence="1">Multi-pass membrane protein</topology>
    </subcellularLocation>
</comment>
<dbReference type="Pfam" id="PF00753">
    <property type="entry name" value="Lactamase_B"/>
    <property type="match status" value="1"/>
</dbReference>
<dbReference type="SMART" id="SM00849">
    <property type="entry name" value="Lactamase_B"/>
    <property type="match status" value="1"/>
</dbReference>
<evidence type="ECO:0000256" key="5">
    <source>
        <dbReference type="ARBA" id="ARBA00023136"/>
    </source>
</evidence>
<dbReference type="Pfam" id="PF13567">
    <property type="entry name" value="DUF4131"/>
    <property type="match status" value="1"/>
</dbReference>
<evidence type="ECO:0000256" key="3">
    <source>
        <dbReference type="ARBA" id="ARBA00022692"/>
    </source>
</evidence>
<organism evidence="6 7">
    <name type="scientific">Mergibacter septicus</name>
    <dbReference type="NCBI Taxonomy" id="221402"/>
    <lineage>
        <taxon>Bacteria</taxon>
        <taxon>Pseudomonadati</taxon>
        <taxon>Pseudomonadota</taxon>
        <taxon>Gammaproteobacteria</taxon>
        <taxon>Pasteurellales</taxon>
        <taxon>Pasteurellaceae</taxon>
        <taxon>Mergibacter</taxon>
    </lineage>
</organism>
<dbReference type="RefSeq" id="WP_261919629.1">
    <property type="nucleotide sequence ID" value="NZ_CP022011.1"/>
</dbReference>
<sequence length="825" mass="93830">MLNFSTLNTTKIILTTLLSDRALSLFCIVFTFVLILPQQFLFPTSYLWCISLFTILYLCVLIFYPPKLGYLKITILLLGCLSLFIWLQLNINQALLRAKTVASLPSSHTTILKIEKVLHQGEYQTVIASAKLNNQQTYRLYLNWQPKTIVLAGQQWQATLRLRPINSRLNFGGFDRQTWLYANHLDGRGSVKSANLLHAPQQWRDRLLYKAIQATDTLSQQGLLLALGFGEKFRLSPQQLKNFQQTGTAHLIAISGLHIGLAFLFGLSGGRCFQLLLPTAKITPLFPHCCGLLLALCYSFLAGFAIPTQRAIIAISLILCLGLSRYHWTHWQILLRVVVILLLFDPLTLLSDSFWLSVLAVTAILFWNQLFPLSSLLWRNTSLTQSQNKFSWLIKWLVALIHLQLGLTILFLPIQLFFFQGIAWSSFLVNLWLVPLFSLILVPLILLSILSFNLIPWKFANAVADFAVQHLQSQQKWQPISQLEQLQITLFVVIFLLFLFLLLYLIQVSPPKPPELKYRLTLSPPPLFSINRSRLLSSKVLLHLLLADLFCITILGVYYYHLTSTQTDNTKWQVEMLDVGQGLAMLIVKNQRTLIFDSGSSWKNGSMAELEILPYLQRQGLIPETLILSHDDNDHSGGAKALFKVFPMLNLISPSLTSYGEKQHQYCYSGKKLSWQGLTLTFLFPFNSTPVKKAKNPHSCVVQLQDKNYSVLLTGDIEQAQEFALLPQLTQVDVLQIAHHGSKSSSSLAFLQRTQPKIALISAGRFNQWRFPHSEVTERLQKLNIQYYNSGIVGQVRIIFSSDNIAIHTARSRFSAWYKQLVTPD</sequence>
<dbReference type="NCBIfam" id="TIGR00361">
    <property type="entry name" value="ComEC_Rec2"/>
    <property type="match status" value="1"/>
</dbReference>
<dbReference type="Proteomes" id="UP000955338">
    <property type="component" value="Chromosome"/>
</dbReference>
<dbReference type="SUPFAM" id="SSF56281">
    <property type="entry name" value="Metallo-hydrolase/oxidoreductase"/>
    <property type="match status" value="1"/>
</dbReference>
<dbReference type="PANTHER" id="PTHR30619">
    <property type="entry name" value="DNA INTERNALIZATION/COMPETENCE PROTEIN COMEC/REC2"/>
    <property type="match status" value="1"/>
</dbReference>
<dbReference type="InterPro" id="IPR004477">
    <property type="entry name" value="ComEC_N"/>
</dbReference>
<dbReference type="InterPro" id="IPR035681">
    <property type="entry name" value="ComA-like_MBL"/>
</dbReference>
<evidence type="ECO:0000256" key="2">
    <source>
        <dbReference type="ARBA" id="ARBA00022475"/>
    </source>
</evidence>
<dbReference type="AlphaFoldDB" id="A0A8D4IWC0"/>
<accession>A0A8D4IWC0</accession>
<dbReference type="GO" id="GO:0005886">
    <property type="term" value="C:plasma membrane"/>
    <property type="evidence" value="ECO:0007669"/>
    <property type="project" value="UniProtKB-SubCell"/>
</dbReference>
<evidence type="ECO:0000256" key="4">
    <source>
        <dbReference type="ARBA" id="ARBA00022989"/>
    </source>
</evidence>
<dbReference type="CDD" id="cd07731">
    <property type="entry name" value="ComA-like_MBL-fold"/>
    <property type="match status" value="1"/>
</dbReference>
<keyword evidence="3" id="KW-0812">Transmembrane</keyword>
<dbReference type="PANTHER" id="PTHR30619:SF1">
    <property type="entry name" value="RECOMBINATION PROTEIN 2"/>
    <property type="match status" value="1"/>
</dbReference>
<dbReference type="EMBL" id="CP022011">
    <property type="protein sequence ID" value="QDJ14290.1"/>
    <property type="molecule type" value="Genomic_DNA"/>
</dbReference>
<gene>
    <name evidence="6" type="ORF">CEP48_02160</name>
</gene>
<dbReference type="InterPro" id="IPR001279">
    <property type="entry name" value="Metallo-B-lactamas"/>
</dbReference>
<dbReference type="InterPro" id="IPR004797">
    <property type="entry name" value="Competence_ComEC/Rec2"/>
</dbReference>
<dbReference type="InterPro" id="IPR052159">
    <property type="entry name" value="Competence_DNA_uptake"/>
</dbReference>
<evidence type="ECO:0000313" key="6">
    <source>
        <dbReference type="EMBL" id="QDJ14290.1"/>
    </source>
</evidence>
<dbReference type="Gene3D" id="3.60.15.10">
    <property type="entry name" value="Ribonuclease Z/Hydroxyacylglutathione hydrolase-like"/>
    <property type="match status" value="1"/>
</dbReference>
<dbReference type="Pfam" id="PF03772">
    <property type="entry name" value="Competence"/>
    <property type="match status" value="1"/>
</dbReference>
<keyword evidence="7" id="KW-1185">Reference proteome</keyword>
<dbReference type="GO" id="GO:0030420">
    <property type="term" value="P:establishment of competence for transformation"/>
    <property type="evidence" value="ECO:0007669"/>
    <property type="project" value="InterPro"/>
</dbReference>
<evidence type="ECO:0000256" key="1">
    <source>
        <dbReference type="ARBA" id="ARBA00004651"/>
    </source>
</evidence>